<proteinExistence type="predicted"/>
<feature type="region of interest" description="Disordered" evidence="1">
    <location>
        <begin position="105"/>
        <end position="127"/>
    </location>
</feature>
<dbReference type="AlphaFoldDB" id="A0A7J6KIH8"/>
<sequence length="127" mass="14185">GCMYCEEHDFPLICSGERRKHRCSYELDDEAVCQRRSWWCCPHEQCSVGICKYHAQDVLKGPRGFIGGYPVSVKHEEEDETIDATYESDEAESDLGSDTRLELFEDAGSESGSSNSASSESDSDSDL</sequence>
<protein>
    <submittedName>
        <fullName evidence="2">Uncharacterized protein</fullName>
    </submittedName>
</protein>
<keyword evidence="3" id="KW-1185">Reference proteome</keyword>
<accession>A0A7J6KIH8</accession>
<feature type="non-terminal residue" evidence="2">
    <location>
        <position position="127"/>
    </location>
</feature>
<evidence type="ECO:0000256" key="1">
    <source>
        <dbReference type="SAM" id="MobiDB-lite"/>
    </source>
</evidence>
<reference evidence="2 3" key="1">
    <citation type="submission" date="2020-04" db="EMBL/GenBank/DDBJ databases">
        <title>Perkinsus chesapeaki whole genome sequence.</title>
        <authorList>
            <person name="Bogema D.R."/>
        </authorList>
    </citation>
    <scope>NUCLEOTIDE SEQUENCE [LARGE SCALE GENOMIC DNA]</scope>
    <source>
        <strain evidence="2">ATCC PRA-425</strain>
    </source>
</reference>
<evidence type="ECO:0000313" key="3">
    <source>
        <dbReference type="Proteomes" id="UP000591131"/>
    </source>
</evidence>
<gene>
    <name evidence="2" type="ORF">FOL47_005678</name>
</gene>
<feature type="compositionally biased region" description="Low complexity" evidence="1">
    <location>
        <begin position="109"/>
        <end position="120"/>
    </location>
</feature>
<name>A0A7J6KIH8_PERCH</name>
<dbReference type="EMBL" id="JAAPAO010003122">
    <property type="protein sequence ID" value="KAF4646770.1"/>
    <property type="molecule type" value="Genomic_DNA"/>
</dbReference>
<comment type="caution">
    <text evidence="2">The sequence shown here is derived from an EMBL/GenBank/DDBJ whole genome shotgun (WGS) entry which is preliminary data.</text>
</comment>
<dbReference type="Proteomes" id="UP000591131">
    <property type="component" value="Unassembled WGS sequence"/>
</dbReference>
<feature type="non-terminal residue" evidence="2">
    <location>
        <position position="1"/>
    </location>
</feature>
<evidence type="ECO:0000313" key="2">
    <source>
        <dbReference type="EMBL" id="KAF4646770.1"/>
    </source>
</evidence>
<organism evidence="2 3">
    <name type="scientific">Perkinsus chesapeaki</name>
    <name type="common">Clam parasite</name>
    <name type="synonym">Perkinsus andrewsi</name>
    <dbReference type="NCBI Taxonomy" id="330153"/>
    <lineage>
        <taxon>Eukaryota</taxon>
        <taxon>Sar</taxon>
        <taxon>Alveolata</taxon>
        <taxon>Perkinsozoa</taxon>
        <taxon>Perkinsea</taxon>
        <taxon>Perkinsida</taxon>
        <taxon>Perkinsidae</taxon>
        <taxon>Perkinsus</taxon>
    </lineage>
</organism>